<protein>
    <submittedName>
        <fullName evidence="1">Uncharacterized protein</fullName>
    </submittedName>
</protein>
<dbReference type="EMBL" id="JANJYI010000003">
    <property type="protein sequence ID" value="KAK2655018.1"/>
    <property type="molecule type" value="Genomic_DNA"/>
</dbReference>
<accession>A0AAE0CLJ8</accession>
<sequence length="128" mass="14552">MIILHECPLSMVEHRGFKTFVNSLQLLFPHVSINTIKKEILGIYEVEKFKTQQVLEGNQGRIATTTEIWTTSNQKRGYMTVTCCAHILNLIVRAGLSAIETVIEVIRNSVAFWTTTPNRVETFEEAGR</sequence>
<dbReference type="InterPro" id="IPR012337">
    <property type="entry name" value="RNaseH-like_sf"/>
</dbReference>
<keyword evidence="2" id="KW-1185">Reference proteome</keyword>
<dbReference type="Proteomes" id="UP001280121">
    <property type="component" value="Unassembled WGS sequence"/>
</dbReference>
<evidence type="ECO:0000313" key="2">
    <source>
        <dbReference type="Proteomes" id="UP001280121"/>
    </source>
</evidence>
<name>A0AAE0CLJ8_9ROSI</name>
<gene>
    <name evidence="1" type="ORF">Ddye_008070</name>
</gene>
<dbReference type="AlphaFoldDB" id="A0AAE0CLJ8"/>
<proteinExistence type="predicted"/>
<organism evidence="1 2">
    <name type="scientific">Dipteronia dyeriana</name>
    <dbReference type="NCBI Taxonomy" id="168575"/>
    <lineage>
        <taxon>Eukaryota</taxon>
        <taxon>Viridiplantae</taxon>
        <taxon>Streptophyta</taxon>
        <taxon>Embryophyta</taxon>
        <taxon>Tracheophyta</taxon>
        <taxon>Spermatophyta</taxon>
        <taxon>Magnoliopsida</taxon>
        <taxon>eudicotyledons</taxon>
        <taxon>Gunneridae</taxon>
        <taxon>Pentapetalae</taxon>
        <taxon>rosids</taxon>
        <taxon>malvids</taxon>
        <taxon>Sapindales</taxon>
        <taxon>Sapindaceae</taxon>
        <taxon>Hippocastanoideae</taxon>
        <taxon>Acereae</taxon>
        <taxon>Dipteronia</taxon>
    </lineage>
</organism>
<reference evidence="1" key="1">
    <citation type="journal article" date="2023" name="Plant J.">
        <title>Genome sequences and population genomics provide insights into the demographic history, inbreeding, and mutation load of two 'living fossil' tree species of Dipteronia.</title>
        <authorList>
            <person name="Feng Y."/>
            <person name="Comes H.P."/>
            <person name="Chen J."/>
            <person name="Zhu S."/>
            <person name="Lu R."/>
            <person name="Zhang X."/>
            <person name="Li P."/>
            <person name="Qiu J."/>
            <person name="Olsen K.M."/>
            <person name="Qiu Y."/>
        </authorList>
    </citation>
    <scope>NUCLEOTIDE SEQUENCE</scope>
    <source>
        <strain evidence="1">KIB01</strain>
    </source>
</reference>
<dbReference type="PANTHER" id="PTHR46481">
    <property type="entry name" value="ZINC FINGER BED DOMAIN-CONTAINING PROTEIN 4"/>
    <property type="match status" value="1"/>
</dbReference>
<dbReference type="InterPro" id="IPR052035">
    <property type="entry name" value="ZnF_BED_domain_contain"/>
</dbReference>
<dbReference type="PANTHER" id="PTHR46481:SF11">
    <property type="entry name" value="ZINC FINGER BED DOMAIN-CONTAINING PROTEIN RICESLEEPER 2-LIKE"/>
    <property type="match status" value="1"/>
</dbReference>
<evidence type="ECO:0000313" key="1">
    <source>
        <dbReference type="EMBL" id="KAK2655018.1"/>
    </source>
</evidence>
<comment type="caution">
    <text evidence="1">The sequence shown here is derived from an EMBL/GenBank/DDBJ whole genome shotgun (WGS) entry which is preliminary data.</text>
</comment>
<dbReference type="SUPFAM" id="SSF53098">
    <property type="entry name" value="Ribonuclease H-like"/>
    <property type="match status" value="1"/>
</dbReference>